<proteinExistence type="predicted"/>
<comment type="pathway">
    <text evidence="4">Amine and polyamine biosynthesis; betaine biosynthesis via glycine pathway; betaine from glycine: step 3/3.</text>
</comment>
<dbReference type="FunFam" id="3.40.50.150:FF:000461">
    <property type="entry name" value="Sarcosine/dimethylglycine N-methyltransferase"/>
    <property type="match status" value="1"/>
</dbReference>
<dbReference type="CDD" id="cd02440">
    <property type="entry name" value="AdoMet_MTases"/>
    <property type="match status" value="1"/>
</dbReference>
<dbReference type="SUPFAM" id="SSF53335">
    <property type="entry name" value="S-adenosyl-L-methionine-dependent methyltransferases"/>
    <property type="match status" value="1"/>
</dbReference>
<dbReference type="PANTHER" id="PTHR44068">
    <property type="entry name" value="ZGC:194242"/>
    <property type="match status" value="1"/>
</dbReference>
<dbReference type="AlphaFoldDB" id="A0A7W0HM04"/>
<feature type="domain" description="Methyltransferase type 11" evidence="5">
    <location>
        <begin position="72"/>
        <end position="169"/>
    </location>
</feature>
<evidence type="ECO:0000256" key="3">
    <source>
        <dbReference type="ARBA" id="ARBA00022691"/>
    </source>
</evidence>
<dbReference type="GO" id="GO:0019286">
    <property type="term" value="P:glycine betaine biosynthetic process from glycine"/>
    <property type="evidence" value="ECO:0007669"/>
    <property type="project" value="UniProtKB-ARBA"/>
</dbReference>
<evidence type="ECO:0000256" key="1">
    <source>
        <dbReference type="ARBA" id="ARBA00022603"/>
    </source>
</evidence>
<gene>
    <name evidence="6" type="ORF">HNR65_003212</name>
</gene>
<dbReference type="GO" id="GO:0052729">
    <property type="term" value="F:dimethylglycine N-methyltransferase activity"/>
    <property type="evidence" value="ECO:0007669"/>
    <property type="project" value="UniProtKB-ARBA"/>
</dbReference>
<keyword evidence="2 6" id="KW-0808">Transferase</keyword>
<reference evidence="6 7" key="1">
    <citation type="submission" date="2020-07" db="EMBL/GenBank/DDBJ databases">
        <title>Genomic Encyclopedia of Type Strains, Phase IV (KMG-IV): sequencing the most valuable type-strain genomes for metagenomic binning, comparative biology and taxonomic classification.</title>
        <authorList>
            <person name="Goeker M."/>
        </authorList>
    </citation>
    <scope>NUCLEOTIDE SEQUENCE [LARGE SCALE GENOMIC DNA]</scope>
    <source>
        <strain evidence="6 7">DSM 17721</strain>
    </source>
</reference>
<organism evidence="6 7">
    <name type="scientific">Desulfosalsimonas propionicica</name>
    <dbReference type="NCBI Taxonomy" id="332175"/>
    <lineage>
        <taxon>Bacteria</taxon>
        <taxon>Pseudomonadati</taxon>
        <taxon>Thermodesulfobacteriota</taxon>
        <taxon>Desulfobacteria</taxon>
        <taxon>Desulfobacterales</taxon>
        <taxon>Desulfosalsimonadaceae</taxon>
        <taxon>Desulfosalsimonas</taxon>
    </lineage>
</organism>
<evidence type="ECO:0000256" key="4">
    <source>
        <dbReference type="ARBA" id="ARBA00060542"/>
    </source>
</evidence>
<keyword evidence="3" id="KW-0949">S-adenosyl-L-methionine</keyword>
<dbReference type="InterPro" id="IPR013216">
    <property type="entry name" value="Methyltransf_11"/>
</dbReference>
<dbReference type="InterPro" id="IPR050447">
    <property type="entry name" value="Erg6_SMT_methyltransf"/>
</dbReference>
<dbReference type="Gene3D" id="3.40.50.150">
    <property type="entry name" value="Vaccinia Virus protein VP39"/>
    <property type="match status" value="1"/>
</dbReference>
<accession>A0A7W0HM04</accession>
<dbReference type="RefSeq" id="WP_181552477.1">
    <property type="nucleotide sequence ID" value="NZ_JACDUS010000013.1"/>
</dbReference>
<comment type="caution">
    <text evidence="6">The sequence shown here is derived from an EMBL/GenBank/DDBJ whole genome shotgun (WGS) entry which is preliminary data.</text>
</comment>
<dbReference type="Proteomes" id="UP000525298">
    <property type="component" value="Unassembled WGS sequence"/>
</dbReference>
<evidence type="ECO:0000259" key="5">
    <source>
        <dbReference type="Pfam" id="PF08241"/>
    </source>
</evidence>
<keyword evidence="1 6" id="KW-0489">Methyltransferase</keyword>
<dbReference type="InterPro" id="IPR029063">
    <property type="entry name" value="SAM-dependent_MTases_sf"/>
</dbReference>
<evidence type="ECO:0000313" key="7">
    <source>
        <dbReference type="Proteomes" id="UP000525298"/>
    </source>
</evidence>
<dbReference type="EC" id="2.1.1.157" evidence="6"/>
<evidence type="ECO:0000313" key="6">
    <source>
        <dbReference type="EMBL" id="MBA2882857.1"/>
    </source>
</evidence>
<protein>
    <submittedName>
        <fullName evidence="6">Sarcosine/dimethylglycine N-methyltransferase</fullName>
        <ecNumber evidence="6">2.1.1.157</ecNumber>
    </submittedName>
</protein>
<dbReference type="PANTHER" id="PTHR44068:SF11">
    <property type="entry name" value="GERANYL DIPHOSPHATE 2-C-METHYLTRANSFERASE"/>
    <property type="match status" value="1"/>
</dbReference>
<keyword evidence="7" id="KW-1185">Reference proteome</keyword>
<evidence type="ECO:0000256" key="2">
    <source>
        <dbReference type="ARBA" id="ARBA00022679"/>
    </source>
</evidence>
<dbReference type="EMBL" id="JACDUS010000013">
    <property type="protein sequence ID" value="MBA2882857.1"/>
    <property type="molecule type" value="Genomic_DNA"/>
</dbReference>
<sequence length="278" mass="31764">MSNDIPEPVKVTKSYYDSEDADNFYYTIWGGEDLHLGIYESENDTIFEASRRTIDHMASRSRFKGQKASVIDLGGGFSGSARYLAKNYGWSAVVLNLSETENNRARKMNKEQGLDHMIDVVDGNFAEIPYPDASFELVWSQDAILHSDNRQKVLEEAHRVLKPGGEMIFTDPMQADDCPEGVLGPIYERIHLESLGSPGFYQDYAKKIGFEVIGYESLHPYLAQHYGRVLTEMEAREKELEKVVSRQYIDNMKKGLQHWVDGGNKGYLTWGVFHFRKK</sequence>
<name>A0A7W0HM04_9BACT</name>
<dbReference type="GO" id="GO:0032259">
    <property type="term" value="P:methylation"/>
    <property type="evidence" value="ECO:0007669"/>
    <property type="project" value="UniProtKB-KW"/>
</dbReference>
<dbReference type="Pfam" id="PF08241">
    <property type="entry name" value="Methyltransf_11"/>
    <property type="match status" value="1"/>
</dbReference>